<dbReference type="STRING" id="2903.R1C4J9"/>
<dbReference type="RefSeq" id="XP_005788195.1">
    <property type="nucleotide sequence ID" value="XM_005788138.1"/>
</dbReference>
<evidence type="ECO:0008006" key="6">
    <source>
        <dbReference type="Google" id="ProtNLM"/>
    </source>
</evidence>
<dbReference type="GeneID" id="17281037"/>
<dbReference type="Pfam" id="PF14559">
    <property type="entry name" value="TPR_19"/>
    <property type="match status" value="1"/>
</dbReference>
<dbReference type="GO" id="GO:0051879">
    <property type="term" value="F:Hsp90 protein binding"/>
    <property type="evidence" value="ECO:0007669"/>
    <property type="project" value="TreeGrafter"/>
</dbReference>
<evidence type="ECO:0000256" key="2">
    <source>
        <dbReference type="ARBA" id="ARBA00022803"/>
    </source>
</evidence>
<keyword evidence="2 3" id="KW-0802">TPR repeat</keyword>
<dbReference type="RefSeq" id="XP_005769501.1">
    <property type="nucleotide sequence ID" value="XM_005769444.1"/>
</dbReference>
<dbReference type="Proteomes" id="UP000013827">
    <property type="component" value="Unassembled WGS sequence"/>
</dbReference>
<keyword evidence="1" id="KW-0677">Repeat</keyword>
<dbReference type="SUPFAM" id="SSF48452">
    <property type="entry name" value="TPR-like"/>
    <property type="match status" value="1"/>
</dbReference>
<proteinExistence type="predicted"/>
<dbReference type="InterPro" id="IPR011990">
    <property type="entry name" value="TPR-like_helical_dom_sf"/>
</dbReference>
<dbReference type="EnsemblProtists" id="EOD17072">
    <property type="protein sequence ID" value="EOD17072"/>
    <property type="gene ID" value="EMIHUDRAFT_118750"/>
</dbReference>
<protein>
    <recommendedName>
        <fullName evidence="6">Tetratricopeptide repeat protein</fullName>
    </recommendedName>
</protein>
<evidence type="ECO:0000256" key="1">
    <source>
        <dbReference type="ARBA" id="ARBA00022737"/>
    </source>
</evidence>
<dbReference type="AlphaFoldDB" id="A0A0D3KJ31"/>
<dbReference type="InterPro" id="IPR019734">
    <property type="entry name" value="TPR_rpt"/>
</dbReference>
<dbReference type="KEGG" id="ehx:EMIHUDRAFT_118750"/>
<accession>A0A0D3KJ31</accession>
<reference evidence="4" key="2">
    <citation type="submission" date="2024-10" db="UniProtKB">
        <authorList>
            <consortium name="EnsemblProtists"/>
        </authorList>
    </citation>
    <scope>IDENTIFICATION</scope>
</reference>
<dbReference type="PANTHER" id="PTHR22904">
    <property type="entry name" value="TPR REPEAT CONTAINING PROTEIN"/>
    <property type="match status" value="1"/>
</dbReference>
<keyword evidence="5" id="KW-1185">Reference proteome</keyword>
<organism evidence="4 5">
    <name type="scientific">Emiliania huxleyi (strain CCMP1516)</name>
    <dbReference type="NCBI Taxonomy" id="280463"/>
    <lineage>
        <taxon>Eukaryota</taxon>
        <taxon>Haptista</taxon>
        <taxon>Haptophyta</taxon>
        <taxon>Prymnesiophyceae</taxon>
        <taxon>Isochrysidales</taxon>
        <taxon>Noelaerhabdaceae</taxon>
        <taxon>Emiliania</taxon>
    </lineage>
</organism>
<sequence length="245" mass="25841">MDAIATLKRSATEAIGKHELPRALVLLNEALDLAPDDRALWTNRAYVHELRKAPADALSDARRAIELDPGFSKAHLRLGRALVALGRTDEAYSALASAVERWPQDYALAEALSAAGAASSGGDSGGGGGSAVAASEAALLEAAQQADARAMRSTSDGLDSSYYYAAVPAARHTLPVRPPERIEASADAERAKELAASGAVRADIERRGGDSYYYAHGRVTDYHVPSVPHRIAADGSLSPWDPSQR</sequence>
<reference evidence="5" key="1">
    <citation type="journal article" date="2013" name="Nature">
        <title>Pan genome of the phytoplankton Emiliania underpins its global distribution.</title>
        <authorList>
            <person name="Read B.A."/>
            <person name="Kegel J."/>
            <person name="Klute M.J."/>
            <person name="Kuo A."/>
            <person name="Lefebvre S.C."/>
            <person name="Maumus F."/>
            <person name="Mayer C."/>
            <person name="Miller J."/>
            <person name="Monier A."/>
            <person name="Salamov A."/>
            <person name="Young J."/>
            <person name="Aguilar M."/>
            <person name="Claverie J.M."/>
            <person name="Frickenhaus S."/>
            <person name="Gonzalez K."/>
            <person name="Herman E.K."/>
            <person name="Lin Y.C."/>
            <person name="Napier J."/>
            <person name="Ogata H."/>
            <person name="Sarno A.F."/>
            <person name="Shmutz J."/>
            <person name="Schroeder D."/>
            <person name="de Vargas C."/>
            <person name="Verret F."/>
            <person name="von Dassow P."/>
            <person name="Valentin K."/>
            <person name="Van de Peer Y."/>
            <person name="Wheeler G."/>
            <person name="Dacks J.B."/>
            <person name="Delwiche C.F."/>
            <person name="Dyhrman S.T."/>
            <person name="Glockner G."/>
            <person name="John U."/>
            <person name="Richards T."/>
            <person name="Worden A.Z."/>
            <person name="Zhang X."/>
            <person name="Grigoriev I.V."/>
            <person name="Allen A.E."/>
            <person name="Bidle K."/>
            <person name="Borodovsky M."/>
            <person name="Bowler C."/>
            <person name="Brownlee C."/>
            <person name="Cock J.M."/>
            <person name="Elias M."/>
            <person name="Gladyshev V.N."/>
            <person name="Groth M."/>
            <person name="Guda C."/>
            <person name="Hadaegh A."/>
            <person name="Iglesias-Rodriguez M.D."/>
            <person name="Jenkins J."/>
            <person name="Jones B.M."/>
            <person name="Lawson T."/>
            <person name="Leese F."/>
            <person name="Lindquist E."/>
            <person name="Lobanov A."/>
            <person name="Lomsadze A."/>
            <person name="Malik S.B."/>
            <person name="Marsh M.E."/>
            <person name="Mackinder L."/>
            <person name="Mock T."/>
            <person name="Mueller-Roeber B."/>
            <person name="Pagarete A."/>
            <person name="Parker M."/>
            <person name="Probert I."/>
            <person name="Quesneville H."/>
            <person name="Raines C."/>
            <person name="Rensing S.A."/>
            <person name="Riano-Pachon D.M."/>
            <person name="Richier S."/>
            <person name="Rokitta S."/>
            <person name="Shiraiwa Y."/>
            <person name="Soanes D.M."/>
            <person name="van der Giezen M."/>
            <person name="Wahlund T.M."/>
            <person name="Williams B."/>
            <person name="Wilson W."/>
            <person name="Wolfe G."/>
            <person name="Wurch L.L."/>
        </authorList>
    </citation>
    <scope>NUCLEOTIDE SEQUENCE</scope>
</reference>
<dbReference type="PROSITE" id="PS50005">
    <property type="entry name" value="TPR"/>
    <property type="match status" value="1"/>
</dbReference>
<evidence type="ECO:0000313" key="4">
    <source>
        <dbReference type="EnsemblProtists" id="EOD35766"/>
    </source>
</evidence>
<feature type="repeat" description="TPR" evidence="3">
    <location>
        <begin position="72"/>
        <end position="105"/>
    </location>
</feature>
<dbReference type="EnsemblProtists" id="EOD35766">
    <property type="protein sequence ID" value="EOD35766"/>
    <property type="gene ID" value="EMIHUDRAFT_110682"/>
</dbReference>
<dbReference type="GeneID" id="17263223"/>
<dbReference type="PaxDb" id="2903-EOD17072"/>
<name>A0A0D3KJ31_EMIH1</name>
<dbReference type="HOGENOM" id="CLU_1135284_0_0_1"/>
<dbReference type="KEGG" id="ehx:EMIHUDRAFT_110682"/>
<evidence type="ECO:0000256" key="3">
    <source>
        <dbReference type="PROSITE-ProRule" id="PRU00339"/>
    </source>
</evidence>
<dbReference type="PANTHER" id="PTHR22904:SF533">
    <property type="entry name" value="HSP70-HSP90 ORGANIZING PROTEIN 3"/>
    <property type="match status" value="1"/>
</dbReference>
<dbReference type="SMART" id="SM00028">
    <property type="entry name" value="TPR"/>
    <property type="match status" value="3"/>
</dbReference>
<evidence type="ECO:0000313" key="5">
    <source>
        <dbReference type="Proteomes" id="UP000013827"/>
    </source>
</evidence>
<dbReference type="Gene3D" id="1.25.40.10">
    <property type="entry name" value="Tetratricopeptide repeat domain"/>
    <property type="match status" value="1"/>
</dbReference>